<comment type="caution">
    <text evidence="2">The sequence shown here is derived from an EMBL/GenBank/DDBJ whole genome shotgun (WGS) entry which is preliminary data.</text>
</comment>
<organism evidence="2 3">
    <name type="scientific">Salipiger pallidus</name>
    <dbReference type="NCBI Taxonomy" id="1775170"/>
    <lineage>
        <taxon>Bacteria</taxon>
        <taxon>Pseudomonadati</taxon>
        <taxon>Pseudomonadota</taxon>
        <taxon>Alphaproteobacteria</taxon>
        <taxon>Rhodobacterales</taxon>
        <taxon>Roseobacteraceae</taxon>
        <taxon>Salipiger</taxon>
    </lineage>
</organism>
<name>A0A8J2ZMC3_9RHOB</name>
<gene>
    <name evidence="2" type="ORF">GCM10011415_35170</name>
</gene>
<sequence length="60" mass="5956">MLGGCAAQAVRKGDKSGGWMAQLVRNPSVQALAGLDAKVQVAGRPPGGARAGGRRPESAA</sequence>
<evidence type="ECO:0000256" key="1">
    <source>
        <dbReference type="SAM" id="MobiDB-lite"/>
    </source>
</evidence>
<protein>
    <submittedName>
        <fullName evidence="2">Uncharacterized protein</fullName>
    </submittedName>
</protein>
<accession>A0A8J2ZMC3</accession>
<dbReference type="AlphaFoldDB" id="A0A8J2ZMC3"/>
<dbReference type="Proteomes" id="UP000617145">
    <property type="component" value="Unassembled WGS sequence"/>
</dbReference>
<evidence type="ECO:0000313" key="3">
    <source>
        <dbReference type="Proteomes" id="UP000617145"/>
    </source>
</evidence>
<keyword evidence="3" id="KW-1185">Reference proteome</keyword>
<proteinExistence type="predicted"/>
<evidence type="ECO:0000313" key="2">
    <source>
        <dbReference type="EMBL" id="GGG82425.1"/>
    </source>
</evidence>
<reference evidence="2" key="2">
    <citation type="submission" date="2020-09" db="EMBL/GenBank/DDBJ databases">
        <authorList>
            <person name="Sun Q."/>
            <person name="Zhou Y."/>
        </authorList>
    </citation>
    <scope>NUCLEOTIDE SEQUENCE</scope>
    <source>
        <strain evidence="2">CGMCC 1.15762</strain>
    </source>
</reference>
<dbReference type="EMBL" id="BMJV01000008">
    <property type="protein sequence ID" value="GGG82425.1"/>
    <property type="molecule type" value="Genomic_DNA"/>
</dbReference>
<feature type="region of interest" description="Disordered" evidence="1">
    <location>
        <begin position="40"/>
        <end position="60"/>
    </location>
</feature>
<reference evidence="2" key="1">
    <citation type="journal article" date="2014" name="Int. J. Syst. Evol. Microbiol.">
        <title>Complete genome sequence of Corynebacterium casei LMG S-19264T (=DSM 44701T), isolated from a smear-ripened cheese.</title>
        <authorList>
            <consortium name="US DOE Joint Genome Institute (JGI-PGF)"/>
            <person name="Walter F."/>
            <person name="Albersmeier A."/>
            <person name="Kalinowski J."/>
            <person name="Ruckert C."/>
        </authorList>
    </citation>
    <scope>NUCLEOTIDE SEQUENCE</scope>
    <source>
        <strain evidence="2">CGMCC 1.15762</strain>
    </source>
</reference>